<dbReference type="AlphaFoldDB" id="A0AAJ2R5T6"/>
<dbReference type="EMBL" id="JAWWMZ010000010">
    <property type="protein sequence ID" value="MDX4956244.1"/>
    <property type="molecule type" value="Genomic_DNA"/>
</dbReference>
<sequence>MHADFDLGADGVTELPPGFRRGPYMPRGGRTPGYSPKKAAEMARRIEAGEEVGDEDLESSDGQLSLNTRHLLAKARKEAALAGLNELQLKVKTGEYLPRAAYREATATLVASLSQGLRSLPDTLERKCGLAPEVLQDIEAAIDEALNHIADELALFTEAKP</sequence>
<accession>A0AAJ2R5T6</accession>
<evidence type="ECO:0000313" key="2">
    <source>
        <dbReference type="EMBL" id="MDX4956244.1"/>
    </source>
</evidence>
<feature type="region of interest" description="Disordered" evidence="1">
    <location>
        <begin position="1"/>
        <end position="40"/>
    </location>
</feature>
<evidence type="ECO:0000313" key="3">
    <source>
        <dbReference type="Proteomes" id="UP001287445"/>
    </source>
</evidence>
<name>A0AAJ2R5T6_DELAC</name>
<dbReference type="Proteomes" id="UP001287445">
    <property type="component" value="Unassembled WGS sequence"/>
</dbReference>
<reference evidence="2" key="1">
    <citation type="submission" date="2023-11" db="EMBL/GenBank/DDBJ databases">
        <title>Identification and selenium tolerance of Delftia acidovorans R3-25.</title>
        <authorList>
            <person name="Zhang S."/>
            <person name="Liu Y."/>
            <person name="Guo Y."/>
        </authorList>
    </citation>
    <scope>NUCLEOTIDE SEQUENCE</scope>
    <source>
        <strain evidence="2">R3-25</strain>
    </source>
</reference>
<gene>
    <name evidence="2" type="ORF">SGN30_22750</name>
</gene>
<comment type="caution">
    <text evidence="2">The sequence shown here is derived from an EMBL/GenBank/DDBJ whole genome shotgun (WGS) entry which is preliminary data.</text>
</comment>
<proteinExistence type="predicted"/>
<protein>
    <submittedName>
        <fullName evidence="2">DUF1441 family protein</fullName>
    </submittedName>
</protein>
<dbReference type="RefSeq" id="WP_080945237.1">
    <property type="nucleotide sequence ID" value="NZ_JAWWMZ010000010.1"/>
</dbReference>
<organism evidence="2 3">
    <name type="scientific">Delftia acidovorans</name>
    <name type="common">Pseudomonas acidovorans</name>
    <name type="synonym">Comamonas acidovorans</name>
    <dbReference type="NCBI Taxonomy" id="80866"/>
    <lineage>
        <taxon>Bacteria</taxon>
        <taxon>Pseudomonadati</taxon>
        <taxon>Pseudomonadota</taxon>
        <taxon>Betaproteobacteria</taxon>
        <taxon>Burkholderiales</taxon>
        <taxon>Comamonadaceae</taxon>
        <taxon>Delftia</taxon>
    </lineage>
</organism>
<evidence type="ECO:0000256" key="1">
    <source>
        <dbReference type="SAM" id="MobiDB-lite"/>
    </source>
</evidence>